<dbReference type="SMART" id="SM00317">
    <property type="entry name" value="SET"/>
    <property type="match status" value="1"/>
</dbReference>
<dbReference type="PANTHER" id="PTHR45747">
    <property type="entry name" value="HISTONE-LYSINE N-METHYLTRANSFERASE E(Z)"/>
    <property type="match status" value="1"/>
</dbReference>
<dbReference type="InterPro" id="IPR046341">
    <property type="entry name" value="SET_dom_sf"/>
</dbReference>
<keyword evidence="2" id="KW-0804">Transcription</keyword>
<feature type="compositionally biased region" description="Basic residues" evidence="3">
    <location>
        <begin position="933"/>
        <end position="942"/>
    </location>
</feature>
<keyword evidence="6" id="KW-1185">Reference proteome</keyword>
<feature type="region of interest" description="Disordered" evidence="3">
    <location>
        <begin position="924"/>
        <end position="1060"/>
    </location>
</feature>
<feature type="compositionally biased region" description="Acidic residues" evidence="3">
    <location>
        <begin position="1028"/>
        <end position="1046"/>
    </location>
</feature>
<name>A0ABR3TP67_9PEZI</name>
<feature type="region of interest" description="Disordered" evidence="3">
    <location>
        <begin position="214"/>
        <end position="264"/>
    </location>
</feature>
<proteinExistence type="predicted"/>
<dbReference type="PROSITE" id="PS50280">
    <property type="entry name" value="SET"/>
    <property type="match status" value="1"/>
</dbReference>
<gene>
    <name evidence="5" type="ORF">SLS58_006007</name>
</gene>
<evidence type="ECO:0000256" key="2">
    <source>
        <dbReference type="ARBA" id="ARBA00023163"/>
    </source>
</evidence>
<dbReference type="InterPro" id="IPR045318">
    <property type="entry name" value="EZH1/2-like"/>
</dbReference>
<dbReference type="Pfam" id="PF00856">
    <property type="entry name" value="SET"/>
    <property type="match status" value="1"/>
</dbReference>
<keyword evidence="1" id="KW-0805">Transcription regulation</keyword>
<accession>A0ABR3TP67</accession>
<feature type="region of interest" description="Disordered" evidence="3">
    <location>
        <begin position="445"/>
        <end position="468"/>
    </location>
</feature>
<feature type="region of interest" description="Disordered" evidence="3">
    <location>
        <begin position="724"/>
        <end position="749"/>
    </location>
</feature>
<comment type="caution">
    <text evidence="5">The sequence shown here is derived from an EMBL/GenBank/DDBJ whole genome shotgun (WGS) entry which is preliminary data.</text>
</comment>
<evidence type="ECO:0000313" key="5">
    <source>
        <dbReference type="EMBL" id="KAL1641502.1"/>
    </source>
</evidence>
<evidence type="ECO:0000256" key="3">
    <source>
        <dbReference type="SAM" id="MobiDB-lite"/>
    </source>
</evidence>
<feature type="compositionally biased region" description="Polar residues" evidence="3">
    <location>
        <begin position="111"/>
        <end position="122"/>
    </location>
</feature>
<organism evidence="5 6">
    <name type="scientific">Diplodia intermedia</name>
    <dbReference type="NCBI Taxonomy" id="856260"/>
    <lineage>
        <taxon>Eukaryota</taxon>
        <taxon>Fungi</taxon>
        <taxon>Dikarya</taxon>
        <taxon>Ascomycota</taxon>
        <taxon>Pezizomycotina</taxon>
        <taxon>Dothideomycetes</taxon>
        <taxon>Dothideomycetes incertae sedis</taxon>
        <taxon>Botryosphaeriales</taxon>
        <taxon>Botryosphaeriaceae</taxon>
        <taxon>Diplodia</taxon>
    </lineage>
</organism>
<dbReference type="EMBL" id="JAKEKT020000039">
    <property type="protein sequence ID" value="KAL1641502.1"/>
    <property type="molecule type" value="Genomic_DNA"/>
</dbReference>
<feature type="compositionally biased region" description="Low complexity" evidence="3">
    <location>
        <begin position="52"/>
        <end position="63"/>
    </location>
</feature>
<feature type="compositionally biased region" description="Acidic residues" evidence="3">
    <location>
        <begin position="87"/>
        <end position="105"/>
    </location>
</feature>
<feature type="region of interest" description="Disordered" evidence="3">
    <location>
        <begin position="10"/>
        <end position="33"/>
    </location>
</feature>
<dbReference type="Proteomes" id="UP001521184">
    <property type="component" value="Unassembled WGS sequence"/>
</dbReference>
<feature type="compositionally biased region" description="Basic and acidic residues" evidence="3">
    <location>
        <begin position="216"/>
        <end position="232"/>
    </location>
</feature>
<feature type="compositionally biased region" description="Polar residues" evidence="3">
    <location>
        <begin position="339"/>
        <end position="348"/>
    </location>
</feature>
<dbReference type="PANTHER" id="PTHR45747:SF4">
    <property type="entry name" value="HISTONE-LYSINE N-METHYLTRANSFERASE E(Z)"/>
    <property type="match status" value="1"/>
</dbReference>
<feature type="compositionally biased region" description="Basic residues" evidence="3">
    <location>
        <begin position="1051"/>
        <end position="1060"/>
    </location>
</feature>
<dbReference type="Gene3D" id="2.170.270.10">
    <property type="entry name" value="SET domain"/>
    <property type="match status" value="1"/>
</dbReference>
<feature type="compositionally biased region" description="Basic and acidic residues" evidence="3">
    <location>
        <begin position="978"/>
        <end position="987"/>
    </location>
</feature>
<reference evidence="5 6" key="1">
    <citation type="journal article" date="2023" name="Plant Dis.">
        <title>First Report of Diplodia intermedia Causing Canker and Dieback Diseases on Apple Trees in Canada.</title>
        <authorList>
            <person name="Ellouze W."/>
            <person name="Ilyukhin E."/>
            <person name="Sulman M."/>
            <person name="Ali S."/>
        </authorList>
    </citation>
    <scope>NUCLEOTIDE SEQUENCE [LARGE SCALE GENOMIC DNA]</scope>
    <source>
        <strain evidence="5 6">M45-28</strain>
    </source>
</reference>
<feature type="region of interest" description="Disordered" evidence="3">
    <location>
        <begin position="326"/>
        <end position="351"/>
    </location>
</feature>
<dbReference type="InterPro" id="IPR001214">
    <property type="entry name" value="SET_dom"/>
</dbReference>
<evidence type="ECO:0000256" key="1">
    <source>
        <dbReference type="ARBA" id="ARBA00023015"/>
    </source>
</evidence>
<sequence>MPPVVVIDLESDDDDSSGELVGPHNDAQAHGPARNTVIRYAIEYPGRPPPGAASAAAPARASATIDLTGDDEADGGVAGRPGSAVISDDENDSAAAEHDDDDLLIDEAKSTPATASRFTHSSGHSREHVRQKAPPVPAVELGPDRLTHLSSLQLQLAETVKVKWGLYPWEVTSAPPPQIDANLVCDIHELACAGCSLETAKDLIEDSLLILNSSDPKPELDPTHTTHSEDAASGRPRTPEPAPEQENLATLAGTPPLESCAQPEKGEVKDRINNESISNLSQPHDQSLVAQDSDLAEAILSVRDNPPEDTLTKAEPAENTDIAQAAQSGTGAVKGMDSTEPSDSQSDTPYIVASGENAKPKIARDYMDRNGNISMFNMKAIMSQRSREMHEDREYFTKFRLGRARRIHRCSEPATTGQSANDFISGPSIVPVEFAQDSFPWKDAPTIQTRGTVKPGDVKPGDAKPMNQKSQEVFSHGNKGIRSIISNPVDFYAVDTVPVPPYTNYVSLKQSVLAENHRTLLVYPYFDDNQDEDVAKKSLWDELQSRYNIVADELRLRRLLQAEQSWQLRSYADKILDDIGCAPEVILRYFLMPPDELKRNFEEVLKPKHVEYLENARRESTREEYDREKKRWRMVLENLPPSKPSEIAFAATACRAWAEVFQLSFWHIARRSVLAQPMNLISRPRVEDSDGYSDFAYRDLACRVCHLHNCPFHGAILEQPEPTYLSESEESDAAHESSDSAAKIPGLRRSSVSSETSGINFKKHVLDPINRYNDALYNGKCGNVNIQRNVPRRTLLGQSEVQGFGLYAGEKLSAGDFVGEYKGEVVTKEEGSRRGAVYQHLKTNYLFDLNRAQEVDSTRAGNKLRFINNSAKAPNCEPRVMLCNTVVRIGLFANKDLEPGDEMFFNYNYPEEVTKHFWEKGQAKPSGSAYAVKTKKGAKGKGKAANSSRSSDSEFPAAIKSAQSNGRAIKGKKPGPSRRADEGRSRLGETPLRGSSTISRYACATKGKRPRHSALERQRTWQDLNDVLGEEDDESFGDSEQDFDSEENGRARKRARKARV</sequence>
<evidence type="ECO:0000313" key="6">
    <source>
        <dbReference type="Proteomes" id="UP001521184"/>
    </source>
</evidence>
<protein>
    <recommendedName>
        <fullName evidence="4">SET domain-containing protein</fullName>
    </recommendedName>
</protein>
<dbReference type="SUPFAM" id="SSF82199">
    <property type="entry name" value="SET domain"/>
    <property type="match status" value="1"/>
</dbReference>
<feature type="domain" description="SET" evidence="4">
    <location>
        <begin position="792"/>
        <end position="908"/>
    </location>
</feature>
<feature type="region of interest" description="Disordered" evidence="3">
    <location>
        <begin position="45"/>
        <end position="138"/>
    </location>
</feature>
<evidence type="ECO:0000259" key="4">
    <source>
        <dbReference type="PROSITE" id="PS50280"/>
    </source>
</evidence>